<feature type="domain" description="Calcineurin-like phosphoesterase" evidence="1">
    <location>
        <begin position="1"/>
        <end position="200"/>
    </location>
</feature>
<dbReference type="GO" id="GO:0016787">
    <property type="term" value="F:hydrolase activity"/>
    <property type="evidence" value="ECO:0007669"/>
    <property type="project" value="InterPro"/>
</dbReference>
<dbReference type="Pfam" id="PF00149">
    <property type="entry name" value="Metallophos"/>
    <property type="match status" value="1"/>
</dbReference>
<gene>
    <name evidence="2" type="ORF">EYM_03480</name>
</gene>
<dbReference type="Proteomes" id="UP000060778">
    <property type="component" value="Chromosome"/>
</dbReference>
<evidence type="ECO:0000259" key="1">
    <source>
        <dbReference type="Pfam" id="PF00149"/>
    </source>
</evidence>
<organism evidence="2 3">
    <name type="scientific">Ignicoccus islandicus DSM 13165</name>
    <dbReference type="NCBI Taxonomy" id="940295"/>
    <lineage>
        <taxon>Archaea</taxon>
        <taxon>Thermoproteota</taxon>
        <taxon>Thermoprotei</taxon>
        <taxon>Desulfurococcales</taxon>
        <taxon>Desulfurococcaceae</taxon>
        <taxon>Ignicoccus</taxon>
    </lineage>
</organism>
<evidence type="ECO:0000313" key="3">
    <source>
        <dbReference type="Proteomes" id="UP000060778"/>
    </source>
</evidence>
<evidence type="ECO:0000313" key="2">
    <source>
        <dbReference type="EMBL" id="ALU11659.1"/>
    </source>
</evidence>
<dbReference type="InterPro" id="IPR029052">
    <property type="entry name" value="Metallo-depent_PP-like"/>
</dbReference>
<dbReference type="SUPFAM" id="SSF56300">
    <property type="entry name" value="Metallo-dependent phosphatases"/>
    <property type="match status" value="1"/>
</dbReference>
<dbReference type="AlphaFoldDB" id="A0A0U3E164"/>
<dbReference type="OrthoDB" id="15074at2157"/>
<accession>A0A0U3E164</accession>
<keyword evidence="3" id="KW-1185">Reference proteome</keyword>
<protein>
    <submittedName>
        <fullName evidence="2">Metallophosphoesterase</fullName>
    </submittedName>
</protein>
<proteinExistence type="predicted"/>
<dbReference type="PANTHER" id="PTHR31302">
    <property type="entry name" value="TRANSMEMBRANE PROTEIN WITH METALLOPHOSPHOESTERASE DOMAIN-RELATED"/>
    <property type="match status" value="1"/>
</dbReference>
<name>A0A0U3E164_9CREN</name>
<dbReference type="Gene3D" id="3.60.21.10">
    <property type="match status" value="1"/>
</dbReference>
<dbReference type="PANTHER" id="PTHR31302:SF0">
    <property type="entry name" value="TRANSMEMBRANE PROTEIN WITH METALLOPHOSPHOESTERASE DOMAIN"/>
    <property type="match status" value="1"/>
</dbReference>
<dbReference type="InterPro" id="IPR051158">
    <property type="entry name" value="Metallophosphoesterase_sf"/>
</dbReference>
<dbReference type="STRING" id="940295.EYM_03480"/>
<dbReference type="KEGG" id="iis:EYM_03480"/>
<reference evidence="2 3" key="1">
    <citation type="submission" date="2013-11" db="EMBL/GenBank/DDBJ databases">
        <title>Comparative genomics of Ignicoccus.</title>
        <authorList>
            <person name="Podar M."/>
        </authorList>
    </citation>
    <scope>NUCLEOTIDE SEQUENCE [LARGE SCALE GENOMIC DNA]</scope>
    <source>
        <strain evidence="2 3">DSM 13165</strain>
    </source>
</reference>
<dbReference type="InterPro" id="IPR004843">
    <property type="entry name" value="Calcineurin-like_PHP"/>
</dbReference>
<dbReference type="EMBL" id="CP006867">
    <property type="protein sequence ID" value="ALU11659.1"/>
    <property type="molecule type" value="Genomic_DNA"/>
</dbReference>
<sequence>MTVIAFSDVHVPRYLALLERSIRDYSGKKIDLVLMAGDLVERSNVPNLKLLLETLYKYIEVRKIVSVFGNEEYRELENEFRARYPEITWLNDEYTVTEAEGKCLSIVGSRGSLVKPTSWQRKNIPNIEEEYKRKPYIIRELINEARKECENVIYLSHYAPTWRTLIGERRQIWPYLGDPRIEKVLLEEGVKIAIHGHVHRGRVSFAKIGDLTIFNVALPARGKVTQINLDT</sequence>